<evidence type="ECO:0000256" key="2">
    <source>
        <dbReference type="ARBA" id="ARBA00023315"/>
    </source>
</evidence>
<dbReference type="CDD" id="cd04301">
    <property type="entry name" value="NAT_SF"/>
    <property type="match status" value="1"/>
</dbReference>
<accession>A0ABV7GKC4</accession>
<dbReference type="PANTHER" id="PTHR43420">
    <property type="entry name" value="ACETYLTRANSFERASE"/>
    <property type="match status" value="1"/>
</dbReference>
<proteinExistence type="predicted"/>
<evidence type="ECO:0000256" key="1">
    <source>
        <dbReference type="ARBA" id="ARBA00022679"/>
    </source>
</evidence>
<dbReference type="RefSeq" id="WP_275631732.1">
    <property type="nucleotide sequence ID" value="NZ_JARGYD010000002.1"/>
</dbReference>
<dbReference type="PANTHER" id="PTHR43420:SF44">
    <property type="entry name" value="ACETYLTRANSFERASE YPEA"/>
    <property type="match status" value="1"/>
</dbReference>
<sequence>MTPAALAALHGRCFVTPRPFTEPEFASLLATESVFLCAAPHGFALGRALAGEAELLTLAVDPDARRRGSGRNLMEDFHAEALRRGAETVFLEVAEDNAAARGLYAACGYVDVGRRKGYYRRPDGTRVDAVVMQKALSAA</sequence>
<dbReference type="EC" id="2.3.1.-" evidence="4"/>
<evidence type="ECO:0000259" key="3">
    <source>
        <dbReference type="PROSITE" id="PS51186"/>
    </source>
</evidence>
<evidence type="ECO:0000313" key="4">
    <source>
        <dbReference type="EMBL" id="MFC3142024.1"/>
    </source>
</evidence>
<dbReference type="SUPFAM" id="SSF55729">
    <property type="entry name" value="Acyl-CoA N-acyltransferases (Nat)"/>
    <property type="match status" value="1"/>
</dbReference>
<comment type="caution">
    <text evidence="4">The sequence shown here is derived from an EMBL/GenBank/DDBJ whole genome shotgun (WGS) entry which is preliminary data.</text>
</comment>
<dbReference type="InterPro" id="IPR000182">
    <property type="entry name" value="GNAT_dom"/>
</dbReference>
<keyword evidence="2 4" id="KW-0012">Acyltransferase</keyword>
<name>A0ABV7GKC4_9RHOB</name>
<keyword evidence="5" id="KW-1185">Reference proteome</keyword>
<evidence type="ECO:0000313" key="5">
    <source>
        <dbReference type="Proteomes" id="UP001595632"/>
    </source>
</evidence>
<organism evidence="4 5">
    <name type="scientific">Psychromarinibacter halotolerans</name>
    <dbReference type="NCBI Taxonomy" id="1775175"/>
    <lineage>
        <taxon>Bacteria</taxon>
        <taxon>Pseudomonadati</taxon>
        <taxon>Pseudomonadota</taxon>
        <taxon>Alphaproteobacteria</taxon>
        <taxon>Rhodobacterales</taxon>
        <taxon>Paracoccaceae</taxon>
        <taxon>Psychromarinibacter</taxon>
    </lineage>
</organism>
<dbReference type="GO" id="GO:0016746">
    <property type="term" value="F:acyltransferase activity"/>
    <property type="evidence" value="ECO:0007669"/>
    <property type="project" value="UniProtKB-KW"/>
</dbReference>
<feature type="domain" description="N-acetyltransferase" evidence="3">
    <location>
        <begin position="1"/>
        <end position="137"/>
    </location>
</feature>
<dbReference type="Proteomes" id="UP001595632">
    <property type="component" value="Unassembled WGS sequence"/>
</dbReference>
<dbReference type="Pfam" id="PF00583">
    <property type="entry name" value="Acetyltransf_1"/>
    <property type="match status" value="1"/>
</dbReference>
<keyword evidence="1 4" id="KW-0808">Transferase</keyword>
<dbReference type="Gene3D" id="3.40.630.30">
    <property type="match status" value="1"/>
</dbReference>
<reference evidence="5" key="1">
    <citation type="journal article" date="2019" name="Int. J. Syst. Evol. Microbiol.">
        <title>The Global Catalogue of Microorganisms (GCM) 10K type strain sequencing project: providing services to taxonomists for standard genome sequencing and annotation.</title>
        <authorList>
            <consortium name="The Broad Institute Genomics Platform"/>
            <consortium name="The Broad Institute Genome Sequencing Center for Infectious Disease"/>
            <person name="Wu L."/>
            <person name="Ma J."/>
        </authorList>
    </citation>
    <scope>NUCLEOTIDE SEQUENCE [LARGE SCALE GENOMIC DNA]</scope>
    <source>
        <strain evidence="5">KCTC 52366</strain>
    </source>
</reference>
<dbReference type="EMBL" id="JBHRTB010000010">
    <property type="protein sequence ID" value="MFC3142024.1"/>
    <property type="molecule type" value="Genomic_DNA"/>
</dbReference>
<gene>
    <name evidence="4" type="ORF">ACFOGP_04855</name>
</gene>
<dbReference type="InterPro" id="IPR050680">
    <property type="entry name" value="YpeA/RimI_acetyltransf"/>
</dbReference>
<dbReference type="InterPro" id="IPR016181">
    <property type="entry name" value="Acyl_CoA_acyltransferase"/>
</dbReference>
<protein>
    <submittedName>
        <fullName evidence="4">GNAT family N-acetyltransferase</fullName>
        <ecNumber evidence="4">2.3.1.-</ecNumber>
    </submittedName>
</protein>
<dbReference type="PROSITE" id="PS51186">
    <property type="entry name" value="GNAT"/>
    <property type="match status" value="1"/>
</dbReference>